<keyword evidence="1" id="KW-0472">Membrane</keyword>
<dbReference type="AlphaFoldDB" id="A0A4P6ZLU8"/>
<dbReference type="Proteomes" id="UP000294321">
    <property type="component" value="Chromosome"/>
</dbReference>
<feature type="transmembrane region" description="Helical" evidence="1">
    <location>
        <begin position="43"/>
        <end position="60"/>
    </location>
</feature>
<dbReference type="KEGG" id="lji:ELX58_05390"/>
<proteinExistence type="predicted"/>
<protein>
    <submittedName>
        <fullName evidence="2">Uncharacterized protein</fullName>
    </submittedName>
</protein>
<dbReference type="OrthoDB" id="3723842at2"/>
<keyword evidence="1" id="KW-0812">Transmembrane</keyword>
<evidence type="ECO:0000256" key="1">
    <source>
        <dbReference type="SAM" id="Phobius"/>
    </source>
</evidence>
<dbReference type="EMBL" id="CP034726">
    <property type="protein sequence ID" value="QBP18573.1"/>
    <property type="molecule type" value="Genomic_DNA"/>
</dbReference>
<accession>A0A4P6ZLU8</accession>
<reference evidence="3" key="1">
    <citation type="submission" date="2018-12" db="EMBL/GenBank/DDBJ databases">
        <title>A new species of lactobacillus.</title>
        <authorList>
            <person name="Jian Y."/>
            <person name="Xin L."/>
            <person name="Hong Z.J."/>
            <person name="Ming L.Z."/>
            <person name="Hong X.Z."/>
        </authorList>
    </citation>
    <scope>NUCLEOTIDE SEQUENCE [LARGE SCALE GENOMIC DNA]</scope>
    <source>
        <strain evidence="3">HSLZ-75</strain>
    </source>
</reference>
<keyword evidence="1" id="KW-1133">Transmembrane helix</keyword>
<keyword evidence="3" id="KW-1185">Reference proteome</keyword>
<dbReference type="RefSeq" id="WP_133442132.1">
    <property type="nucleotide sequence ID" value="NZ_CP034726.1"/>
</dbReference>
<evidence type="ECO:0000313" key="2">
    <source>
        <dbReference type="EMBL" id="QBP18573.1"/>
    </source>
</evidence>
<organism evidence="2 3">
    <name type="scientific">Acetilactobacillus jinshanensis</name>
    <dbReference type="NCBI Taxonomy" id="1720083"/>
    <lineage>
        <taxon>Bacteria</taxon>
        <taxon>Bacillati</taxon>
        <taxon>Bacillota</taxon>
        <taxon>Bacilli</taxon>
        <taxon>Lactobacillales</taxon>
        <taxon>Lactobacillaceae</taxon>
        <taxon>Acetilactobacillus</taxon>
    </lineage>
</organism>
<name>A0A4P6ZLU8_9LACO</name>
<sequence>MNIFMKNRWPGYLPKVNSVWQRINTAKLNKELNSDVHMTGTEMANLTILAILIICTLLFWI</sequence>
<evidence type="ECO:0000313" key="3">
    <source>
        <dbReference type="Proteomes" id="UP000294321"/>
    </source>
</evidence>
<gene>
    <name evidence="2" type="ORF">ELX58_05390</name>
</gene>